<sequence>MASSFNMSSIVMWTVTFTLRVMTEFLPDLNQELFVQTFGILTQFHPFIRLPLELRLHIWRLGMPKGRHFALPSFRLSGPKFLGPHNPATTYAYRKSYTETLRFFNVFQWDLLSLFYIGPSPQGIAVRQYCSRAVLFNSVNDTVTSTMSDVFSTTDIVDPTCVVLWFSPQETTSKLFIHLRYAERDGALCLTKPTL</sequence>
<keyword evidence="4" id="KW-1185">Reference proteome</keyword>
<feature type="signal peptide" evidence="1">
    <location>
        <begin position="1"/>
        <end position="23"/>
    </location>
</feature>
<accession>A0A1E1L4X9</accession>
<dbReference type="AlphaFoldDB" id="A0A1E1L4X9"/>
<evidence type="ECO:0000256" key="1">
    <source>
        <dbReference type="SAM" id="SignalP"/>
    </source>
</evidence>
<feature type="domain" description="2EXR" evidence="2">
    <location>
        <begin position="44"/>
        <end position="99"/>
    </location>
</feature>
<evidence type="ECO:0000313" key="3">
    <source>
        <dbReference type="EMBL" id="CZT05592.1"/>
    </source>
</evidence>
<protein>
    <recommendedName>
        <fullName evidence="2">2EXR domain-containing protein</fullName>
    </recommendedName>
</protein>
<evidence type="ECO:0000313" key="4">
    <source>
        <dbReference type="Proteomes" id="UP000178129"/>
    </source>
</evidence>
<gene>
    <name evidence="3" type="ORF">RCO7_08422</name>
</gene>
<proteinExistence type="predicted"/>
<evidence type="ECO:0000259" key="2">
    <source>
        <dbReference type="Pfam" id="PF20150"/>
    </source>
</evidence>
<feature type="chain" id="PRO_5009446784" description="2EXR domain-containing protein" evidence="1">
    <location>
        <begin position="24"/>
        <end position="195"/>
    </location>
</feature>
<dbReference type="InterPro" id="IPR045518">
    <property type="entry name" value="2EXR"/>
</dbReference>
<organism evidence="3 4">
    <name type="scientific">Rhynchosporium graminicola</name>
    <dbReference type="NCBI Taxonomy" id="2792576"/>
    <lineage>
        <taxon>Eukaryota</taxon>
        <taxon>Fungi</taxon>
        <taxon>Dikarya</taxon>
        <taxon>Ascomycota</taxon>
        <taxon>Pezizomycotina</taxon>
        <taxon>Leotiomycetes</taxon>
        <taxon>Helotiales</taxon>
        <taxon>Ploettnerulaceae</taxon>
        <taxon>Rhynchosporium</taxon>
    </lineage>
</organism>
<reference evidence="4" key="1">
    <citation type="submission" date="2016-03" db="EMBL/GenBank/DDBJ databases">
        <authorList>
            <person name="Ploux O."/>
        </authorList>
    </citation>
    <scope>NUCLEOTIDE SEQUENCE [LARGE SCALE GENOMIC DNA]</scope>
    <source>
        <strain evidence="4">UK7</strain>
    </source>
</reference>
<comment type="caution">
    <text evidence="3">The sequence shown here is derived from an EMBL/GenBank/DDBJ whole genome shotgun (WGS) entry which is preliminary data.</text>
</comment>
<dbReference type="Proteomes" id="UP000178129">
    <property type="component" value="Unassembled WGS sequence"/>
</dbReference>
<dbReference type="EMBL" id="FJUW01000035">
    <property type="protein sequence ID" value="CZT05592.1"/>
    <property type="molecule type" value="Genomic_DNA"/>
</dbReference>
<dbReference type="Pfam" id="PF20150">
    <property type="entry name" value="2EXR"/>
    <property type="match status" value="1"/>
</dbReference>
<keyword evidence="1" id="KW-0732">Signal</keyword>
<dbReference type="InParanoid" id="A0A1E1L4X9"/>
<name>A0A1E1L4X9_9HELO</name>